<organism evidence="12">
    <name type="scientific">Schizophyllum commune</name>
    <name type="common">Split gill fungus</name>
    <dbReference type="NCBI Taxonomy" id="5334"/>
    <lineage>
        <taxon>Eukaryota</taxon>
        <taxon>Fungi</taxon>
        <taxon>Dikarya</taxon>
        <taxon>Basidiomycota</taxon>
        <taxon>Agaricomycotina</taxon>
        <taxon>Agaricomycetes</taxon>
        <taxon>Agaricomycetidae</taxon>
        <taxon>Agaricales</taxon>
        <taxon>Schizophyllaceae</taxon>
        <taxon>Schizophyllum</taxon>
    </lineage>
</organism>
<evidence type="ECO:0000256" key="7">
    <source>
        <dbReference type="ARBA" id="ARBA00023136"/>
    </source>
</evidence>
<dbReference type="PRINTS" id="PR00900">
    <property type="entry name" value="PHEROMONEAR"/>
</dbReference>
<feature type="transmembrane region" description="Helical" evidence="11">
    <location>
        <begin position="267"/>
        <end position="285"/>
    </location>
</feature>
<keyword evidence="5 11" id="KW-1133">Transmembrane helix</keyword>
<evidence type="ECO:0000256" key="3">
    <source>
        <dbReference type="ARBA" id="ARBA00022507"/>
    </source>
</evidence>
<evidence type="ECO:0000256" key="11">
    <source>
        <dbReference type="SAM" id="Phobius"/>
    </source>
</evidence>
<protein>
    <submittedName>
        <fullName evidence="12">Mating pheromone receptor Balpha8</fullName>
    </submittedName>
</protein>
<dbReference type="CDD" id="cd14966">
    <property type="entry name" value="7tmD_STE3"/>
    <property type="match status" value="1"/>
</dbReference>
<comment type="subcellular location">
    <subcellularLocation>
        <location evidence="1">Membrane</location>
        <topology evidence="1">Multi-pass membrane protein</topology>
    </subcellularLocation>
</comment>
<dbReference type="PRINTS" id="PR00899">
    <property type="entry name" value="GPCRSTE3"/>
</dbReference>
<keyword evidence="3" id="KW-0589">Pheromone response</keyword>
<feature type="region of interest" description="Disordered" evidence="10">
    <location>
        <begin position="430"/>
        <end position="553"/>
    </location>
</feature>
<feature type="transmembrane region" description="Helical" evidence="11">
    <location>
        <begin position="150"/>
        <end position="174"/>
    </location>
</feature>
<feature type="compositionally biased region" description="Low complexity" evidence="10">
    <location>
        <begin position="441"/>
        <end position="459"/>
    </location>
</feature>
<feature type="region of interest" description="Disordered" evidence="10">
    <location>
        <begin position="334"/>
        <end position="361"/>
    </location>
</feature>
<evidence type="ECO:0000256" key="6">
    <source>
        <dbReference type="ARBA" id="ARBA00023040"/>
    </source>
</evidence>
<dbReference type="PANTHER" id="PTHR28097">
    <property type="entry name" value="PHEROMONE A FACTOR RECEPTOR"/>
    <property type="match status" value="1"/>
</dbReference>
<name>Q6UEE2_SCHCO</name>
<evidence type="ECO:0000256" key="1">
    <source>
        <dbReference type="ARBA" id="ARBA00004141"/>
    </source>
</evidence>
<dbReference type="GO" id="GO:0000750">
    <property type="term" value="P:pheromone-dependent signal transduction involved in conjugation with cellular fusion"/>
    <property type="evidence" value="ECO:0007669"/>
    <property type="project" value="TreeGrafter"/>
</dbReference>
<keyword evidence="4 11" id="KW-0812">Transmembrane</keyword>
<evidence type="ECO:0000256" key="8">
    <source>
        <dbReference type="ARBA" id="ARBA00023170"/>
    </source>
</evidence>
<gene>
    <name evidence="12" type="primary">Bar8</name>
</gene>
<proteinExistence type="inferred from homology"/>
<feature type="transmembrane region" description="Helical" evidence="11">
    <location>
        <begin position="205"/>
        <end position="225"/>
    </location>
</feature>
<evidence type="ECO:0000313" key="12">
    <source>
        <dbReference type="EMBL" id="AAR99618.1"/>
    </source>
</evidence>
<feature type="transmembrane region" description="Helical" evidence="11">
    <location>
        <begin position="72"/>
        <end position="89"/>
    </location>
</feature>
<evidence type="ECO:0000256" key="10">
    <source>
        <dbReference type="SAM" id="MobiDB-lite"/>
    </source>
</evidence>
<reference evidence="12" key="1">
    <citation type="journal article" date="2004" name="Fungal Genet. Biol.">
        <title>Crossing the boundary between the Balpha and Bbeta mating-type loci in Schizophyllum commune.</title>
        <authorList>
            <person name="Fowler T.J."/>
            <person name="Mitton M.F."/>
            <person name="Rees E.I."/>
            <person name="Raper C.A."/>
        </authorList>
    </citation>
    <scope>NUCLEOTIDE SEQUENCE</scope>
    <source>
        <strain evidence="12">V142-5</strain>
    </source>
</reference>
<dbReference type="VEuPathDB" id="FungiDB:SCHCODRAFT_01238578"/>
<keyword evidence="9" id="KW-0807">Transducer</keyword>
<keyword evidence="7 11" id="KW-0472">Membrane</keyword>
<feature type="transmembrane region" description="Helical" evidence="11">
    <location>
        <begin position="29"/>
        <end position="52"/>
    </location>
</feature>
<sequence length="553" mass="60615">MHPEFAPVAFLSAASLLLPLPWHWRAGNVATLSIIAWLFIMNMIYGVNAVIWAGSARVTAIVWCDITTKLTIGGNFALPAACLCLCIHLEKVASVRASQTTVADKRRRMLFEFAMCWLLPIIFMALHYVVQGHRFDIVEDYGCRPATYFSIPAIIIVWVPPLLMAAISLVYASLAIRHFIRRRLSFSMHLSACHSALTTSRYLRLILMAIVQLVWLVVTTAYTLWFSSMTLPVRPWTNWADVHSNFSRIQTWPTILTPASALRGACTLWWMVPASTWIFVAFFAFGNDAVEEYKRCLNLVLDGARRIVPEKFLPEKKEKKGGFLPSFVGKAGSVPLPSPPPKSSMATSTTSSTLSMPPPYSLPPPLPPKKFTDPLDRIDYVAHDVAHGTVEYGIEGRRSDYIVNGAGDYVVDAHRMSLASSVDTSGYTIEVLPSMPPTPSTPSSSSSAGFPRSPSSRGSHAVDDYYYNASPSGTFEAPAPSPVPRVPSPAASTTSPTPSPAATSQAPQSPSPLAPVPPHYMRSEHPMSPRPLTYPAMSPTYRDIASTFSGGRR</sequence>
<dbReference type="AlphaFoldDB" id="Q6UEE2"/>
<dbReference type="Pfam" id="PF02076">
    <property type="entry name" value="STE3"/>
    <property type="match status" value="1"/>
</dbReference>
<dbReference type="GO" id="GO:0004933">
    <property type="term" value="F:mating-type a-factor pheromone receptor activity"/>
    <property type="evidence" value="ECO:0007669"/>
    <property type="project" value="InterPro"/>
</dbReference>
<feature type="compositionally biased region" description="Pro residues" evidence="10">
    <location>
        <begin position="509"/>
        <end position="518"/>
    </location>
</feature>
<feature type="transmembrane region" description="Helical" evidence="11">
    <location>
        <begin position="6"/>
        <end position="22"/>
    </location>
</feature>
<dbReference type="EMBL" id="AY371494">
    <property type="protein sequence ID" value="AAR99618.1"/>
    <property type="molecule type" value="Genomic_DNA"/>
</dbReference>
<evidence type="ECO:0000256" key="9">
    <source>
        <dbReference type="ARBA" id="ARBA00023224"/>
    </source>
</evidence>
<accession>Q6UEE2</accession>
<dbReference type="GO" id="GO:0005886">
    <property type="term" value="C:plasma membrane"/>
    <property type="evidence" value="ECO:0007669"/>
    <property type="project" value="TreeGrafter"/>
</dbReference>
<feature type="compositionally biased region" description="Low complexity" evidence="10">
    <location>
        <begin position="343"/>
        <end position="355"/>
    </location>
</feature>
<keyword evidence="6" id="KW-0297">G-protein coupled receptor</keyword>
<feature type="compositionally biased region" description="Low complexity" evidence="10">
    <location>
        <begin position="488"/>
        <end position="508"/>
    </location>
</feature>
<feature type="transmembrane region" description="Helical" evidence="11">
    <location>
        <begin position="110"/>
        <end position="130"/>
    </location>
</feature>
<evidence type="ECO:0000256" key="4">
    <source>
        <dbReference type="ARBA" id="ARBA00022692"/>
    </source>
</evidence>
<dbReference type="PANTHER" id="PTHR28097:SF1">
    <property type="entry name" value="PHEROMONE A FACTOR RECEPTOR"/>
    <property type="match status" value="1"/>
</dbReference>
<comment type="similarity">
    <text evidence="2">Belongs to the G-protein coupled receptor 4 family.</text>
</comment>
<dbReference type="InterPro" id="IPR001546">
    <property type="entry name" value="GPCR_Pheromne_A_rcpt"/>
</dbReference>
<evidence type="ECO:0000256" key="2">
    <source>
        <dbReference type="ARBA" id="ARBA00011085"/>
    </source>
</evidence>
<keyword evidence="8 12" id="KW-0675">Receptor</keyword>
<evidence type="ECO:0000256" key="5">
    <source>
        <dbReference type="ARBA" id="ARBA00022989"/>
    </source>
</evidence>
<dbReference type="InterPro" id="IPR001499">
    <property type="entry name" value="GPCR_STE3"/>
</dbReference>